<evidence type="ECO:0000313" key="5">
    <source>
        <dbReference type="Proteomes" id="UP001217838"/>
    </source>
</evidence>
<comment type="caution">
    <text evidence="4">The sequence shown here is derived from an EMBL/GenBank/DDBJ whole genome shotgun (WGS) entry which is preliminary data.</text>
</comment>
<keyword evidence="1" id="KW-0732">Signal</keyword>
<keyword evidence="2" id="KW-0677">Repeat</keyword>
<protein>
    <recommendedName>
        <fullName evidence="6">DUF1554 domain-containing protein</fullName>
    </recommendedName>
</protein>
<proteinExistence type="predicted"/>
<evidence type="ECO:0000256" key="2">
    <source>
        <dbReference type="ARBA" id="ARBA00022737"/>
    </source>
</evidence>
<reference evidence="4 5" key="1">
    <citation type="submission" date="2022-11" db="EMBL/GenBank/DDBJ databases">
        <title>Minimal conservation of predation-associated metabolite biosynthetic gene clusters underscores biosynthetic potential of Myxococcota including descriptions for ten novel species: Archangium lansinium sp. nov., Myxococcus landrumus sp. nov., Nannocystis bai.</title>
        <authorList>
            <person name="Ahearne A."/>
            <person name="Stevens C."/>
            <person name="Dowd S."/>
        </authorList>
    </citation>
    <scope>NUCLEOTIDE SEQUENCE [LARGE SCALE GENOMIC DNA]</scope>
    <source>
        <strain evidence="4 5">NCELM</strain>
    </source>
</reference>
<keyword evidence="3" id="KW-1015">Disulfide bond</keyword>
<dbReference type="InterPro" id="IPR016186">
    <property type="entry name" value="C-type_lectin-like/link_sf"/>
</dbReference>
<evidence type="ECO:0008006" key="6">
    <source>
        <dbReference type="Google" id="ProtNLM"/>
    </source>
</evidence>
<dbReference type="EMBL" id="JAQNDN010000001">
    <property type="protein sequence ID" value="MDC0667068.1"/>
    <property type="molecule type" value="Genomic_DNA"/>
</dbReference>
<gene>
    <name evidence="4" type="ORF">POL58_04935</name>
</gene>
<dbReference type="InterPro" id="IPR011936">
    <property type="entry name" value="Myxo_disulph_rpt"/>
</dbReference>
<dbReference type="SUPFAM" id="SSF56436">
    <property type="entry name" value="C-type lectin-like"/>
    <property type="match status" value="1"/>
</dbReference>
<dbReference type="RefSeq" id="WP_271994917.1">
    <property type="nucleotide sequence ID" value="NZ_JAQNDN010000001.1"/>
</dbReference>
<name>A0ABT5AZZ6_9BACT</name>
<dbReference type="InterPro" id="IPR016187">
    <property type="entry name" value="CTDL_fold"/>
</dbReference>
<keyword evidence="5" id="KW-1185">Reference proteome</keyword>
<evidence type="ECO:0000313" key="4">
    <source>
        <dbReference type="EMBL" id="MDC0667068.1"/>
    </source>
</evidence>
<dbReference type="NCBIfam" id="TIGR02232">
    <property type="entry name" value="myxo_disulf_rpt"/>
    <property type="match status" value="1"/>
</dbReference>
<accession>A0ABT5AZZ6</accession>
<sequence length="245" mass="25493">MYRRILFAWTLCLCPLAPGCDLDDLEQYDPMEARKGPPSPHPGGGRCGNSNVNNGEECDDGNNVNGDGCDTDCTTSTKTVFASSVTYSGNLGGLTGADAKCQSLARAANRPGTYKAWLSDDTGSPSTRMTQSLKPYTLVGGTVIATNWTDLTDGTLLAPINITETGGPVATATFCGPNPSPVWSDTTFSGTLLNTDQSCGNWTGSASSEGALGDATATTTNWTTSCFTGPGFCNTATAPIYCFQQ</sequence>
<evidence type="ECO:0000256" key="1">
    <source>
        <dbReference type="ARBA" id="ARBA00022729"/>
    </source>
</evidence>
<dbReference type="Proteomes" id="UP001217838">
    <property type="component" value="Unassembled WGS sequence"/>
</dbReference>
<organism evidence="4 5">
    <name type="scientific">Nannocystis radixulma</name>
    <dbReference type="NCBI Taxonomy" id="2995305"/>
    <lineage>
        <taxon>Bacteria</taxon>
        <taxon>Pseudomonadati</taxon>
        <taxon>Myxococcota</taxon>
        <taxon>Polyangia</taxon>
        <taxon>Nannocystales</taxon>
        <taxon>Nannocystaceae</taxon>
        <taxon>Nannocystis</taxon>
    </lineage>
</organism>
<dbReference type="Gene3D" id="3.10.100.10">
    <property type="entry name" value="Mannose-Binding Protein A, subunit A"/>
    <property type="match status" value="1"/>
</dbReference>
<evidence type="ECO:0000256" key="3">
    <source>
        <dbReference type="ARBA" id="ARBA00023157"/>
    </source>
</evidence>